<accession>A0ABD2MZD5</accession>
<dbReference type="Pfam" id="PF18972">
    <property type="entry name" value="Wheel"/>
    <property type="match status" value="1"/>
</dbReference>
<dbReference type="Gene3D" id="1.25.40.10">
    <property type="entry name" value="Tetratricopeptide repeat domain"/>
    <property type="match status" value="1"/>
</dbReference>
<evidence type="ECO:0000256" key="1">
    <source>
        <dbReference type="ARBA" id="ARBA00022737"/>
    </source>
</evidence>
<evidence type="ECO:0000256" key="3">
    <source>
        <dbReference type="ARBA" id="ARBA00023602"/>
    </source>
</evidence>
<dbReference type="Proteomes" id="UP001516400">
    <property type="component" value="Unassembled WGS sequence"/>
</dbReference>
<name>A0ABD2MZD5_9CUCU</name>
<comment type="caution">
    <text evidence="5">The sequence shown here is derived from an EMBL/GenBank/DDBJ whole genome shotgun (WGS) entry which is preliminary data.</text>
</comment>
<dbReference type="EMBL" id="JABFTP020000042">
    <property type="protein sequence ID" value="KAL3271369.1"/>
    <property type="molecule type" value="Genomic_DNA"/>
</dbReference>
<dbReference type="InterPro" id="IPR019734">
    <property type="entry name" value="TPR_rpt"/>
</dbReference>
<dbReference type="SMART" id="SM00028">
    <property type="entry name" value="TPR"/>
    <property type="match status" value="3"/>
</dbReference>
<dbReference type="AlphaFoldDB" id="A0ABD2MZD5"/>
<dbReference type="InterPro" id="IPR044059">
    <property type="entry name" value="Csn1/TTC4_wheel"/>
</dbReference>
<evidence type="ECO:0000313" key="5">
    <source>
        <dbReference type="EMBL" id="KAL3271369.1"/>
    </source>
</evidence>
<organism evidence="5 6">
    <name type="scientific">Cryptolaemus montrouzieri</name>
    <dbReference type="NCBI Taxonomy" id="559131"/>
    <lineage>
        <taxon>Eukaryota</taxon>
        <taxon>Metazoa</taxon>
        <taxon>Ecdysozoa</taxon>
        <taxon>Arthropoda</taxon>
        <taxon>Hexapoda</taxon>
        <taxon>Insecta</taxon>
        <taxon>Pterygota</taxon>
        <taxon>Neoptera</taxon>
        <taxon>Endopterygota</taxon>
        <taxon>Coleoptera</taxon>
        <taxon>Polyphaga</taxon>
        <taxon>Cucujiformia</taxon>
        <taxon>Coccinelloidea</taxon>
        <taxon>Coccinellidae</taxon>
        <taxon>Scymninae</taxon>
        <taxon>Scymnini</taxon>
        <taxon>Cryptolaemus</taxon>
    </lineage>
</organism>
<gene>
    <name evidence="5" type="ORF">HHI36_021853</name>
</gene>
<protein>
    <recommendedName>
        <fullName evidence="4">Cns1/TTC4 wheel domain-containing protein</fullName>
    </recommendedName>
</protein>
<reference evidence="5 6" key="1">
    <citation type="journal article" date="2021" name="BMC Biol.">
        <title>Horizontally acquired antibacterial genes associated with adaptive radiation of ladybird beetles.</title>
        <authorList>
            <person name="Li H.S."/>
            <person name="Tang X.F."/>
            <person name="Huang Y.H."/>
            <person name="Xu Z.Y."/>
            <person name="Chen M.L."/>
            <person name="Du X.Y."/>
            <person name="Qiu B.Y."/>
            <person name="Chen P.T."/>
            <person name="Zhang W."/>
            <person name="Slipinski A."/>
            <person name="Escalona H.E."/>
            <person name="Waterhouse R.M."/>
            <person name="Zwick A."/>
            <person name="Pang H."/>
        </authorList>
    </citation>
    <scope>NUCLEOTIDE SEQUENCE [LARGE SCALE GENOMIC DNA]</scope>
    <source>
        <strain evidence="5">SYSU2018</strain>
    </source>
</reference>
<dbReference type="SUPFAM" id="SSF48452">
    <property type="entry name" value="TPR-like"/>
    <property type="match status" value="1"/>
</dbReference>
<feature type="domain" description="Cns1/TTC4 wheel" evidence="4">
    <location>
        <begin position="272"/>
        <end position="381"/>
    </location>
</feature>
<keyword evidence="2" id="KW-0802">TPR repeat</keyword>
<sequence>MENKTENNKMTDEERLELAAKLDKELDEFINSLPKKKYEDGWPEDRWEEEMEKHPFFMTKTPEPGAELHPLYEGLQKLKYDPEENEPEDLATSYKEDGNFNFKYKNYRLAILSYTEGIKAKCGNPDIEATLYNNRSAAHYFLGDYRSSLKDCEFALKMKPTHEKALSRAAQCCYECKKFDLAVEYCDKVLDIQKTHKSIIDLRRKCIQSLKLKERNDRKKNQEEKKKMSEEETFFEEILRCGVTIEGGLGGLSLEKLEPCFPQLAAHRVHFDENKHLVWPVVFLYPEYKIMDYIQEFNETQTFEEQLLQVFECSPEWDREKKYSPDSLNIYFENPKKKLGTVKLCDTLGMVLALKDYVVKGGTPSFILLVRNSPAENRFLENY</sequence>
<evidence type="ECO:0000313" key="6">
    <source>
        <dbReference type="Proteomes" id="UP001516400"/>
    </source>
</evidence>
<keyword evidence="1" id="KW-0677">Repeat</keyword>
<keyword evidence="6" id="KW-1185">Reference proteome</keyword>
<dbReference type="CDD" id="cd21380">
    <property type="entry name" value="CTWD_Cns1"/>
    <property type="match status" value="1"/>
</dbReference>
<proteinExistence type="inferred from homology"/>
<evidence type="ECO:0000256" key="2">
    <source>
        <dbReference type="ARBA" id="ARBA00022803"/>
    </source>
</evidence>
<dbReference type="PANTHER" id="PTHR46035">
    <property type="entry name" value="TETRATRICOPEPTIDE REPEAT PROTEIN 4"/>
    <property type="match status" value="1"/>
</dbReference>
<evidence type="ECO:0000259" key="4">
    <source>
        <dbReference type="Pfam" id="PF18972"/>
    </source>
</evidence>
<dbReference type="InterPro" id="IPR011990">
    <property type="entry name" value="TPR-like_helical_dom_sf"/>
</dbReference>
<dbReference type="PANTHER" id="PTHR46035:SF1">
    <property type="entry name" value="TETRATRICOPEPTIDE REPEAT PROTEIN 4"/>
    <property type="match status" value="1"/>
</dbReference>
<comment type="similarity">
    <text evidence="3">Belongs to the TTC4 family.</text>
</comment>